<protein>
    <recommendedName>
        <fullName evidence="2">Phosphoadenosine phosphosulphate reductase domain-containing protein</fullName>
    </recommendedName>
</protein>
<sequence length="364" mass="41961">MLSEVEVETPGPRDCDTDCIVMYGGGLTSYEAAKRAIDRYGHDAVEIWFADTRMEDEDLYRFNRDVERLLNHEIRIFSQGLDVWEIFHRERFLGNSRIDPCSKFLKRVPLRRALEKQYPNCSCISCGEPWSRSSGEAIDVIEIDQTKIKVPVCENCFEIDDDYASSISKINATVEREGNDCTQARLDVRPIEGRIERCSDEGRFVRVVLGMAIVDDCDRLHRARSYWKPFNNWFPLVESPFLNKTKIIEKLRSQGVREPRLYGAGFEHNNCGGFCVKAGLGQMVHLLNTLPERYREHEKKELEFQKFIGSDVTILGETRNGERRNLTLRELRQRAEAGEEFRFKKGTACACLNPVSAEADEIAW</sequence>
<reference evidence="1" key="1">
    <citation type="submission" date="2018-05" db="EMBL/GenBank/DDBJ databases">
        <authorList>
            <person name="Lanie J.A."/>
            <person name="Ng W.-L."/>
            <person name="Kazmierczak K.M."/>
            <person name="Andrzejewski T.M."/>
            <person name="Davidsen T.M."/>
            <person name="Wayne K.J."/>
            <person name="Tettelin H."/>
            <person name="Glass J.I."/>
            <person name="Rusch D."/>
            <person name="Podicherti R."/>
            <person name="Tsui H.-C.T."/>
            <person name="Winkler M.E."/>
        </authorList>
    </citation>
    <scope>NUCLEOTIDE SEQUENCE</scope>
</reference>
<name>A0A381U1L8_9ZZZZ</name>
<dbReference type="Gene3D" id="3.40.50.620">
    <property type="entry name" value="HUPs"/>
    <property type="match status" value="1"/>
</dbReference>
<organism evidence="1">
    <name type="scientific">marine metagenome</name>
    <dbReference type="NCBI Taxonomy" id="408172"/>
    <lineage>
        <taxon>unclassified sequences</taxon>
        <taxon>metagenomes</taxon>
        <taxon>ecological metagenomes</taxon>
    </lineage>
</organism>
<dbReference type="InterPro" id="IPR014729">
    <property type="entry name" value="Rossmann-like_a/b/a_fold"/>
</dbReference>
<evidence type="ECO:0000313" key="1">
    <source>
        <dbReference type="EMBL" id="SVA22115.1"/>
    </source>
</evidence>
<dbReference type="AlphaFoldDB" id="A0A381U1L8"/>
<proteinExistence type="predicted"/>
<dbReference type="SUPFAM" id="SSF52402">
    <property type="entry name" value="Adenine nucleotide alpha hydrolases-like"/>
    <property type="match status" value="1"/>
</dbReference>
<evidence type="ECO:0008006" key="2">
    <source>
        <dbReference type="Google" id="ProtNLM"/>
    </source>
</evidence>
<accession>A0A381U1L8</accession>
<gene>
    <name evidence="1" type="ORF">METZ01_LOCUS74969</name>
</gene>
<dbReference type="EMBL" id="UINC01005565">
    <property type="protein sequence ID" value="SVA22115.1"/>
    <property type="molecule type" value="Genomic_DNA"/>
</dbReference>